<dbReference type="Proteomes" id="UP001651690">
    <property type="component" value="Unassembled WGS sequence"/>
</dbReference>
<keyword evidence="2" id="KW-0812">Transmembrane</keyword>
<dbReference type="RefSeq" id="WP_255058976.1">
    <property type="nucleotide sequence ID" value="NZ_JANDBD010000002.1"/>
</dbReference>
<evidence type="ECO:0000313" key="3">
    <source>
        <dbReference type="EMBL" id="MCP9271873.1"/>
    </source>
</evidence>
<protein>
    <recommendedName>
        <fullName evidence="5">UsfY protein</fullName>
    </recommendedName>
</protein>
<proteinExistence type="predicted"/>
<feature type="compositionally biased region" description="Basic and acidic residues" evidence="1">
    <location>
        <begin position="8"/>
        <end position="21"/>
    </location>
</feature>
<accession>A0ABT1LY93</accession>
<dbReference type="EMBL" id="JANDBD010000002">
    <property type="protein sequence ID" value="MCP9271873.1"/>
    <property type="molecule type" value="Genomic_DNA"/>
</dbReference>
<feature type="transmembrane region" description="Helical" evidence="2">
    <location>
        <begin position="32"/>
        <end position="52"/>
    </location>
</feature>
<reference evidence="3 4" key="1">
    <citation type="submission" date="2022-06" db="EMBL/GenBank/DDBJ databases">
        <title>Mycolicibacterium sp. CAU 1645 isolated from seawater.</title>
        <authorList>
            <person name="Kim W."/>
        </authorList>
    </citation>
    <scope>NUCLEOTIDE SEQUENCE [LARGE SCALE GENOMIC DNA]</scope>
    <source>
        <strain evidence="3 4">CAU 1645</strain>
    </source>
</reference>
<evidence type="ECO:0008006" key="5">
    <source>
        <dbReference type="Google" id="ProtNLM"/>
    </source>
</evidence>
<sequence length="103" mass="10629">MGNTSSDPIDHARTTRQHAGETMKNGYNAPGLIMIAVGVVAFVVAMATFASGENGPGAVAAAIAAVLVVSGGVWLAVAHRRVRRDELQWAADHPEADVQPPAS</sequence>
<keyword evidence="4" id="KW-1185">Reference proteome</keyword>
<keyword evidence="2" id="KW-1133">Transmembrane helix</keyword>
<dbReference type="InterPro" id="IPR049606">
    <property type="entry name" value="UsfY-like"/>
</dbReference>
<evidence type="ECO:0000256" key="2">
    <source>
        <dbReference type="SAM" id="Phobius"/>
    </source>
</evidence>
<dbReference type="NCBIfam" id="NF041247">
    <property type="entry name" value="UsfY"/>
    <property type="match status" value="1"/>
</dbReference>
<feature type="region of interest" description="Disordered" evidence="1">
    <location>
        <begin position="1"/>
        <end position="26"/>
    </location>
</feature>
<evidence type="ECO:0000256" key="1">
    <source>
        <dbReference type="SAM" id="MobiDB-lite"/>
    </source>
</evidence>
<evidence type="ECO:0000313" key="4">
    <source>
        <dbReference type="Proteomes" id="UP001651690"/>
    </source>
</evidence>
<keyword evidence="2" id="KW-0472">Membrane</keyword>
<gene>
    <name evidence="3" type="ORF">NM203_06715</name>
</gene>
<name>A0ABT1LY93_9MYCO</name>
<organism evidence="3 4">
    <name type="scientific">Mycolicibacterium arenosum</name>
    <dbReference type="NCBI Taxonomy" id="2952157"/>
    <lineage>
        <taxon>Bacteria</taxon>
        <taxon>Bacillati</taxon>
        <taxon>Actinomycetota</taxon>
        <taxon>Actinomycetes</taxon>
        <taxon>Mycobacteriales</taxon>
        <taxon>Mycobacteriaceae</taxon>
        <taxon>Mycolicibacterium</taxon>
    </lineage>
</organism>
<feature type="transmembrane region" description="Helical" evidence="2">
    <location>
        <begin position="58"/>
        <end position="77"/>
    </location>
</feature>
<comment type="caution">
    <text evidence="3">The sequence shown here is derived from an EMBL/GenBank/DDBJ whole genome shotgun (WGS) entry which is preliminary data.</text>
</comment>